<name>A0AAW0JIL9_MYOGA</name>
<protein>
    <submittedName>
        <fullName evidence="1">Uncharacterized protein</fullName>
    </submittedName>
</protein>
<dbReference type="EMBL" id="JBBHLL010000035">
    <property type="protein sequence ID" value="KAK7826347.1"/>
    <property type="molecule type" value="Genomic_DNA"/>
</dbReference>
<dbReference type="Proteomes" id="UP001488838">
    <property type="component" value="Unassembled WGS sequence"/>
</dbReference>
<proteinExistence type="predicted"/>
<evidence type="ECO:0000313" key="2">
    <source>
        <dbReference type="Proteomes" id="UP001488838"/>
    </source>
</evidence>
<sequence>MLAVSTSLTIVFCVSYSLKKMTGYLWHLHGRHREDVKAENFGAIVANHEPLQLLLVHREGAGFDVEQSTKAVAPTNPTFRVTLSPLIPATCSRGANCQVLDDDIRHAVPVGIPVLVEPVDCAEDELSASQKKDSHGYLEGFQQMDHIGEKEPPGRSIFTFSSPFLFRMLMTPLDIPRASSDGTLQVRHVALQQMLIREILCQMSPPATSLTWRASRDDNLSTHFKSSSLLCSHFPLPVNCTLTKVSPPPAGAMKLKEAVLGKQKQTDLCEINASLVNIVNCRSARALK</sequence>
<reference evidence="1 2" key="1">
    <citation type="journal article" date="2023" name="bioRxiv">
        <title>Conserved and derived expression patterns and positive selection on dental genes reveal complex evolutionary context of ever-growing rodent molars.</title>
        <authorList>
            <person name="Calamari Z.T."/>
            <person name="Song A."/>
            <person name="Cohen E."/>
            <person name="Akter M."/>
            <person name="Roy R.D."/>
            <person name="Hallikas O."/>
            <person name="Christensen M.M."/>
            <person name="Li P."/>
            <person name="Marangoni P."/>
            <person name="Jernvall J."/>
            <person name="Klein O.D."/>
        </authorList>
    </citation>
    <scope>NUCLEOTIDE SEQUENCE [LARGE SCALE GENOMIC DNA]</scope>
    <source>
        <strain evidence="1">V071</strain>
    </source>
</reference>
<keyword evidence="2" id="KW-1185">Reference proteome</keyword>
<gene>
    <name evidence="1" type="ORF">U0070_021361</name>
</gene>
<comment type="caution">
    <text evidence="1">The sequence shown here is derived from an EMBL/GenBank/DDBJ whole genome shotgun (WGS) entry which is preliminary data.</text>
</comment>
<dbReference type="AlphaFoldDB" id="A0AAW0JIL9"/>
<accession>A0AAW0JIL9</accession>
<organism evidence="1 2">
    <name type="scientific">Myodes glareolus</name>
    <name type="common">Bank vole</name>
    <name type="synonym">Clethrionomys glareolus</name>
    <dbReference type="NCBI Taxonomy" id="447135"/>
    <lineage>
        <taxon>Eukaryota</taxon>
        <taxon>Metazoa</taxon>
        <taxon>Chordata</taxon>
        <taxon>Craniata</taxon>
        <taxon>Vertebrata</taxon>
        <taxon>Euteleostomi</taxon>
        <taxon>Mammalia</taxon>
        <taxon>Eutheria</taxon>
        <taxon>Euarchontoglires</taxon>
        <taxon>Glires</taxon>
        <taxon>Rodentia</taxon>
        <taxon>Myomorpha</taxon>
        <taxon>Muroidea</taxon>
        <taxon>Cricetidae</taxon>
        <taxon>Arvicolinae</taxon>
        <taxon>Myodes</taxon>
    </lineage>
</organism>
<evidence type="ECO:0000313" key="1">
    <source>
        <dbReference type="EMBL" id="KAK7826347.1"/>
    </source>
</evidence>